<dbReference type="InterPro" id="IPR007630">
    <property type="entry name" value="RNA_pol_sigma70_r4"/>
</dbReference>
<dbReference type="EMBL" id="SLXF01000009">
    <property type="protein sequence ID" value="TCP05020.1"/>
    <property type="molecule type" value="Genomic_DNA"/>
</dbReference>
<dbReference type="GO" id="GO:0003899">
    <property type="term" value="F:DNA-directed RNA polymerase activity"/>
    <property type="evidence" value="ECO:0007669"/>
    <property type="project" value="InterPro"/>
</dbReference>
<evidence type="ECO:0000313" key="9">
    <source>
        <dbReference type="EMBL" id="TCP05020.1"/>
    </source>
</evidence>
<dbReference type="Pfam" id="PF04545">
    <property type="entry name" value="Sigma70_r4"/>
    <property type="match status" value="1"/>
</dbReference>
<keyword evidence="1" id="KW-0805">Transcription regulation</keyword>
<accession>A0A2S5T3V5</accession>
<dbReference type="GO" id="GO:0006352">
    <property type="term" value="P:DNA-templated transcription initiation"/>
    <property type="evidence" value="ECO:0007669"/>
    <property type="project" value="InterPro"/>
</dbReference>
<dbReference type="InterPro" id="IPR013325">
    <property type="entry name" value="RNA_pol_sigma_r2"/>
</dbReference>
<dbReference type="InterPro" id="IPR013324">
    <property type="entry name" value="RNA_pol_sigma_r3/r4-like"/>
</dbReference>
<evidence type="ECO:0000313" key="11">
    <source>
        <dbReference type="Proteomes" id="UP000294772"/>
    </source>
</evidence>
<dbReference type="InterPro" id="IPR000943">
    <property type="entry name" value="RNA_pol_sigma70"/>
</dbReference>
<dbReference type="GO" id="GO:0003677">
    <property type="term" value="F:DNA binding"/>
    <property type="evidence" value="ECO:0007669"/>
    <property type="project" value="UniProtKB-KW"/>
</dbReference>
<dbReference type="PRINTS" id="PR00046">
    <property type="entry name" value="SIGMA70FCT"/>
</dbReference>
<evidence type="ECO:0000259" key="5">
    <source>
        <dbReference type="Pfam" id="PF04539"/>
    </source>
</evidence>
<dbReference type="SUPFAM" id="SSF88659">
    <property type="entry name" value="Sigma3 and sigma4 domains of RNA polymerase sigma factors"/>
    <property type="match status" value="2"/>
</dbReference>
<reference evidence="8 10" key="1">
    <citation type="submission" date="2018-02" db="EMBL/GenBank/DDBJ databases">
        <title>Reclassifiation of [Polyangium] brachysporum DSM 7029 as Guopingzhaonella breviflexa gen. nov., sp. nov., a member of the family Comamonadaceae.</title>
        <authorList>
            <person name="Tang B."/>
        </authorList>
    </citation>
    <scope>NUCLEOTIDE SEQUENCE [LARGE SCALE GENOMIC DNA]</scope>
    <source>
        <strain evidence="8 10">DSM 15344</strain>
    </source>
</reference>
<dbReference type="RefSeq" id="WP_104357678.1">
    <property type="nucleotide sequence ID" value="NZ_CALFFA010000041.1"/>
</dbReference>
<keyword evidence="2" id="KW-0731">Sigma factor</keyword>
<sequence length="241" mass="27685">MTDDATLTTRRQDLDRLLRQHRPMVRRMAQRLVSRLPANVEFDDLLQAGMIGLAEVLSRSELTEGPQFEAYATPRIHGAMLDELRAADWASRDVRRRQRDAGAAVQRLEQRLGRAPQPSEIARELEITLDEYETLRTSVHESQFVSLDEVTGDDDEGSTLERHVADAQADPVHHVGERRRRQALVRAIEALPERERQALSLYHEQDLSLREIGEVLGVSESRVCHLHAQAVRRLRIKLRDW</sequence>
<dbReference type="OrthoDB" id="9799825at2"/>
<dbReference type="SUPFAM" id="SSF88946">
    <property type="entry name" value="Sigma2 domain of RNA polymerase sigma factors"/>
    <property type="match status" value="1"/>
</dbReference>
<dbReference type="Pfam" id="PF04539">
    <property type="entry name" value="Sigma70_r3"/>
    <property type="match status" value="1"/>
</dbReference>
<reference evidence="9 11" key="2">
    <citation type="submission" date="2019-03" db="EMBL/GenBank/DDBJ databases">
        <title>Genomic Encyclopedia of Type Strains, Phase IV (KMG-IV): sequencing the most valuable type-strain genomes for metagenomic binning, comparative biology and taxonomic classification.</title>
        <authorList>
            <person name="Goeker M."/>
        </authorList>
    </citation>
    <scope>NUCLEOTIDE SEQUENCE [LARGE SCALE GENOMIC DNA]</scope>
    <source>
        <strain evidence="9 11">DSM 15264</strain>
    </source>
</reference>
<dbReference type="PIRSF" id="PIRSF000770">
    <property type="entry name" value="RNA_pol_sigma-SigE/K"/>
    <property type="match status" value="1"/>
</dbReference>
<comment type="caution">
    <text evidence="8">The sequence shown here is derived from an EMBL/GenBank/DDBJ whole genome shotgun (WGS) entry which is preliminary data.</text>
</comment>
<dbReference type="Gene3D" id="1.20.140.160">
    <property type="match status" value="1"/>
</dbReference>
<dbReference type="Gene3D" id="1.10.1740.10">
    <property type="match status" value="1"/>
</dbReference>
<protein>
    <submittedName>
        <fullName evidence="8">RNA polymerase sigma factor FliA</fullName>
    </submittedName>
    <submittedName>
        <fullName evidence="9">RNA polymerase sigma-28 (SigD/FliA/WhiG) subunit</fullName>
    </submittedName>
</protein>
<gene>
    <name evidence="8" type="primary">fliA</name>
    <name evidence="8" type="ORF">C1702_10620</name>
    <name evidence="9" type="ORF">EV676_109106</name>
</gene>
<dbReference type="CDD" id="cd06171">
    <property type="entry name" value="Sigma70_r4"/>
    <property type="match status" value="1"/>
</dbReference>
<dbReference type="InterPro" id="IPR014284">
    <property type="entry name" value="RNA_pol_sigma-70_dom"/>
</dbReference>
<dbReference type="InterPro" id="IPR012845">
    <property type="entry name" value="RNA_pol_sigma_FliA_WhiG"/>
</dbReference>
<evidence type="ECO:0000256" key="1">
    <source>
        <dbReference type="ARBA" id="ARBA00023015"/>
    </source>
</evidence>
<evidence type="ECO:0000313" key="8">
    <source>
        <dbReference type="EMBL" id="PPE69642.1"/>
    </source>
</evidence>
<keyword evidence="4" id="KW-0804">Transcription</keyword>
<evidence type="ECO:0000256" key="4">
    <source>
        <dbReference type="ARBA" id="ARBA00023163"/>
    </source>
</evidence>
<dbReference type="Proteomes" id="UP000239406">
    <property type="component" value="Unassembled WGS sequence"/>
</dbReference>
<feature type="domain" description="RNA polymerase sigma-70 region 3" evidence="5">
    <location>
        <begin position="104"/>
        <end position="163"/>
    </location>
</feature>
<dbReference type="AlphaFoldDB" id="A0A2S5T3V5"/>
<dbReference type="NCBIfam" id="NF005413">
    <property type="entry name" value="PRK06986.1"/>
    <property type="match status" value="1"/>
</dbReference>
<name>A0A2S5T3V5_9BURK</name>
<dbReference type="PANTHER" id="PTHR30385">
    <property type="entry name" value="SIGMA FACTOR F FLAGELLAR"/>
    <property type="match status" value="1"/>
</dbReference>
<evidence type="ECO:0000256" key="3">
    <source>
        <dbReference type="ARBA" id="ARBA00023125"/>
    </source>
</evidence>
<evidence type="ECO:0000259" key="7">
    <source>
        <dbReference type="Pfam" id="PF04545"/>
    </source>
</evidence>
<dbReference type="GO" id="GO:0016987">
    <property type="term" value="F:sigma factor activity"/>
    <property type="evidence" value="ECO:0007669"/>
    <property type="project" value="UniProtKB-KW"/>
</dbReference>
<organism evidence="8 10">
    <name type="scientific">Caldimonas thermodepolymerans</name>
    <dbReference type="NCBI Taxonomy" id="215580"/>
    <lineage>
        <taxon>Bacteria</taxon>
        <taxon>Pseudomonadati</taxon>
        <taxon>Pseudomonadota</taxon>
        <taxon>Betaproteobacteria</taxon>
        <taxon>Burkholderiales</taxon>
        <taxon>Sphaerotilaceae</taxon>
        <taxon>Caldimonas</taxon>
    </lineage>
</organism>
<keyword evidence="3" id="KW-0238">DNA-binding</keyword>
<dbReference type="Pfam" id="PF04542">
    <property type="entry name" value="Sigma70_r2"/>
    <property type="match status" value="1"/>
</dbReference>
<keyword evidence="10" id="KW-1185">Reference proteome</keyword>
<dbReference type="NCBIfam" id="TIGR02937">
    <property type="entry name" value="sigma70-ECF"/>
    <property type="match status" value="1"/>
</dbReference>
<dbReference type="EMBL" id="PSNY01000010">
    <property type="protein sequence ID" value="PPE69642.1"/>
    <property type="molecule type" value="Genomic_DNA"/>
</dbReference>
<dbReference type="PANTHER" id="PTHR30385:SF7">
    <property type="entry name" value="RNA POLYMERASE SIGMA FACTOR FLIA"/>
    <property type="match status" value="1"/>
</dbReference>
<evidence type="ECO:0000313" key="10">
    <source>
        <dbReference type="Proteomes" id="UP000239406"/>
    </source>
</evidence>
<dbReference type="NCBIfam" id="TIGR02479">
    <property type="entry name" value="FliA_WhiG"/>
    <property type="match status" value="1"/>
</dbReference>
<feature type="domain" description="RNA polymerase sigma-70 region 2" evidence="6">
    <location>
        <begin position="17"/>
        <end position="89"/>
    </location>
</feature>
<evidence type="ECO:0000256" key="2">
    <source>
        <dbReference type="ARBA" id="ARBA00023082"/>
    </source>
</evidence>
<proteinExistence type="predicted"/>
<evidence type="ECO:0000259" key="6">
    <source>
        <dbReference type="Pfam" id="PF04542"/>
    </source>
</evidence>
<dbReference type="Proteomes" id="UP000294772">
    <property type="component" value="Unassembled WGS sequence"/>
</dbReference>
<feature type="domain" description="RNA polymerase sigma-70 region 4" evidence="7">
    <location>
        <begin position="187"/>
        <end position="235"/>
    </location>
</feature>
<dbReference type="InterPro" id="IPR007624">
    <property type="entry name" value="RNA_pol_sigma70_r3"/>
</dbReference>
<dbReference type="InterPro" id="IPR007627">
    <property type="entry name" value="RNA_pol_sigma70_r2"/>
</dbReference>